<reference evidence="2 3" key="1">
    <citation type="journal article" date="2017" name="Mol. Biol. Evol.">
        <title>The 4-celled Tetrabaena socialis nuclear genome reveals the essential components for genetic control of cell number at the origin of multicellularity in the volvocine lineage.</title>
        <authorList>
            <person name="Featherston J."/>
            <person name="Arakaki Y."/>
            <person name="Hanschen E.R."/>
            <person name="Ferris P.J."/>
            <person name="Michod R.E."/>
            <person name="Olson B.J.S.C."/>
            <person name="Nozaki H."/>
            <person name="Durand P.M."/>
        </authorList>
    </citation>
    <scope>NUCLEOTIDE SEQUENCE [LARGE SCALE GENOMIC DNA]</scope>
    <source>
        <strain evidence="2 3">NIES-571</strain>
    </source>
</reference>
<evidence type="ECO:0000313" key="3">
    <source>
        <dbReference type="Proteomes" id="UP000236333"/>
    </source>
</evidence>
<sequence>MAAAAQLLPFAPLLAPACPPSIAPVRFPPINFIYGHFHNSIRLELGRLADRVRSLEAPGEGVHAMLSDLRERYKFLEQVYTYHSTVEDEVLYPVLDSKVRNVTLAYSIEHQDEEILFEQLNQLLSAALGEPEAQRKSTIRTLICKVEEIHTTLRKHLAKEEEQLLPLLLQHFTHAEQAELVAQFLYSIPLETVERVLSQLKPLIPR</sequence>
<dbReference type="Gene3D" id="1.20.120.520">
    <property type="entry name" value="nmb1532 protein domain like"/>
    <property type="match status" value="1"/>
</dbReference>
<dbReference type="OrthoDB" id="411372at2759"/>
<accession>A0A2J7ZZ80</accession>
<protein>
    <recommendedName>
        <fullName evidence="1">Hemerythrin-like domain-containing protein</fullName>
    </recommendedName>
</protein>
<evidence type="ECO:0000313" key="2">
    <source>
        <dbReference type="EMBL" id="PNH05575.1"/>
    </source>
</evidence>
<dbReference type="Proteomes" id="UP000236333">
    <property type="component" value="Unassembled WGS sequence"/>
</dbReference>
<proteinExistence type="predicted"/>
<dbReference type="AlphaFoldDB" id="A0A2J7ZZ80"/>
<feature type="non-terminal residue" evidence="2">
    <location>
        <position position="206"/>
    </location>
</feature>
<dbReference type="InterPro" id="IPR012312">
    <property type="entry name" value="Hemerythrin-like"/>
</dbReference>
<gene>
    <name evidence="2" type="ORF">TSOC_008134</name>
</gene>
<organism evidence="2 3">
    <name type="scientific">Tetrabaena socialis</name>
    <dbReference type="NCBI Taxonomy" id="47790"/>
    <lineage>
        <taxon>Eukaryota</taxon>
        <taxon>Viridiplantae</taxon>
        <taxon>Chlorophyta</taxon>
        <taxon>core chlorophytes</taxon>
        <taxon>Chlorophyceae</taxon>
        <taxon>CS clade</taxon>
        <taxon>Chlamydomonadales</taxon>
        <taxon>Tetrabaenaceae</taxon>
        <taxon>Tetrabaena</taxon>
    </lineage>
</organism>
<keyword evidence="3" id="KW-1185">Reference proteome</keyword>
<name>A0A2J7ZZ80_9CHLO</name>
<comment type="caution">
    <text evidence="2">The sequence shown here is derived from an EMBL/GenBank/DDBJ whole genome shotgun (WGS) entry which is preliminary data.</text>
</comment>
<dbReference type="EMBL" id="PGGS01000295">
    <property type="protein sequence ID" value="PNH05575.1"/>
    <property type="molecule type" value="Genomic_DNA"/>
</dbReference>
<feature type="domain" description="Hemerythrin-like" evidence="1">
    <location>
        <begin position="38"/>
        <end position="168"/>
    </location>
</feature>
<dbReference type="Pfam" id="PF01814">
    <property type="entry name" value="Hemerythrin"/>
    <property type="match status" value="1"/>
</dbReference>
<dbReference type="CDD" id="cd12108">
    <property type="entry name" value="Hr-like"/>
    <property type="match status" value="1"/>
</dbReference>
<evidence type="ECO:0000259" key="1">
    <source>
        <dbReference type="Pfam" id="PF01814"/>
    </source>
</evidence>